<dbReference type="AlphaFoldDB" id="A0AA36EAA7"/>
<dbReference type="EMBL" id="OX465081">
    <property type="protein sequence ID" value="CAI9286825.1"/>
    <property type="molecule type" value="Genomic_DNA"/>
</dbReference>
<evidence type="ECO:0000256" key="1">
    <source>
        <dbReference type="SAM" id="MobiDB-lite"/>
    </source>
</evidence>
<accession>A0AA36EAA7</accession>
<evidence type="ECO:0000313" key="3">
    <source>
        <dbReference type="Proteomes" id="UP001177003"/>
    </source>
</evidence>
<reference evidence="2" key="1">
    <citation type="submission" date="2023-04" db="EMBL/GenBank/DDBJ databases">
        <authorList>
            <person name="Vijverberg K."/>
            <person name="Xiong W."/>
            <person name="Schranz E."/>
        </authorList>
    </citation>
    <scope>NUCLEOTIDE SEQUENCE</scope>
</reference>
<keyword evidence="3" id="KW-1185">Reference proteome</keyword>
<feature type="region of interest" description="Disordered" evidence="1">
    <location>
        <begin position="94"/>
        <end position="152"/>
    </location>
</feature>
<dbReference type="Proteomes" id="UP001177003">
    <property type="component" value="Chromosome 5"/>
</dbReference>
<gene>
    <name evidence="2" type="ORF">LSALG_LOCUS26223</name>
</gene>
<proteinExistence type="predicted"/>
<name>A0AA36EAA7_LACSI</name>
<protein>
    <submittedName>
        <fullName evidence="2">Uncharacterized protein</fullName>
    </submittedName>
</protein>
<feature type="compositionally biased region" description="Basic and acidic residues" evidence="1">
    <location>
        <begin position="143"/>
        <end position="152"/>
    </location>
</feature>
<evidence type="ECO:0000313" key="2">
    <source>
        <dbReference type="EMBL" id="CAI9286825.1"/>
    </source>
</evidence>
<feature type="region of interest" description="Disordered" evidence="1">
    <location>
        <begin position="161"/>
        <end position="180"/>
    </location>
</feature>
<sequence>MPKLISTKQKKKLRKLVITDESIGEDVIQDPPVTTSQDTSNVEMTIISSQLSQPEPFIVSLAMVSNVKLPSLKEHQSIMDKMWIWMTIPLPEEDQVVPHSPEPEDDHAPEVPLPTSPLSKDEKPHKDEEDEEIDNSSMYPESSSKDDSTDHVDYFKPYTEEETNAIDGGKPDPAPPSLEVPPLPYHRSFRLHITIIEWHEEDIIRFHNEVGLSSRAPICDPILETSIETTIYVLVTRTAEHSDRIHYIDVELRVLNSEIGHLLGRVLEFEKRKDINEIRILHAYNHLEEARSQNMIQLIMMDEMELCTEILEETIAVIEARELN</sequence>
<organism evidence="2 3">
    <name type="scientific">Lactuca saligna</name>
    <name type="common">Willowleaf lettuce</name>
    <dbReference type="NCBI Taxonomy" id="75948"/>
    <lineage>
        <taxon>Eukaryota</taxon>
        <taxon>Viridiplantae</taxon>
        <taxon>Streptophyta</taxon>
        <taxon>Embryophyta</taxon>
        <taxon>Tracheophyta</taxon>
        <taxon>Spermatophyta</taxon>
        <taxon>Magnoliopsida</taxon>
        <taxon>eudicotyledons</taxon>
        <taxon>Gunneridae</taxon>
        <taxon>Pentapetalae</taxon>
        <taxon>asterids</taxon>
        <taxon>campanulids</taxon>
        <taxon>Asterales</taxon>
        <taxon>Asteraceae</taxon>
        <taxon>Cichorioideae</taxon>
        <taxon>Cichorieae</taxon>
        <taxon>Lactucinae</taxon>
        <taxon>Lactuca</taxon>
    </lineage>
</organism>